<dbReference type="KEGG" id="uru:DSM104443_01464"/>
<feature type="transmembrane region" description="Helical" evidence="2">
    <location>
        <begin position="266"/>
        <end position="286"/>
    </location>
</feature>
<dbReference type="PANTHER" id="PTHR43317:SF1">
    <property type="entry name" value="THERMOSPERMINE SYNTHASE ACAULIS5"/>
    <property type="match status" value="1"/>
</dbReference>
<evidence type="ECO:0000313" key="3">
    <source>
        <dbReference type="EMBL" id="QJR10406.1"/>
    </source>
</evidence>
<feature type="transmembrane region" description="Helical" evidence="2">
    <location>
        <begin position="157"/>
        <end position="179"/>
    </location>
</feature>
<dbReference type="GO" id="GO:0006596">
    <property type="term" value="P:polyamine biosynthetic process"/>
    <property type="evidence" value="ECO:0007669"/>
    <property type="project" value="UniProtKB-KW"/>
</dbReference>
<keyword evidence="3" id="KW-0808">Transferase</keyword>
<dbReference type="PANTHER" id="PTHR43317">
    <property type="entry name" value="THERMOSPERMINE SYNTHASE ACAULIS5"/>
    <property type="match status" value="1"/>
</dbReference>
<feature type="transmembrane region" description="Helical" evidence="2">
    <location>
        <begin position="7"/>
        <end position="28"/>
    </location>
</feature>
<organism evidence="3 4">
    <name type="scientific">Usitatibacter rugosus</name>
    <dbReference type="NCBI Taxonomy" id="2732067"/>
    <lineage>
        <taxon>Bacteria</taxon>
        <taxon>Pseudomonadati</taxon>
        <taxon>Pseudomonadota</taxon>
        <taxon>Betaproteobacteria</taxon>
        <taxon>Nitrosomonadales</taxon>
        <taxon>Usitatibacteraceae</taxon>
        <taxon>Usitatibacter</taxon>
    </lineage>
</organism>
<keyword evidence="2" id="KW-0812">Transmembrane</keyword>
<feature type="transmembrane region" description="Helical" evidence="2">
    <location>
        <begin position="386"/>
        <end position="405"/>
    </location>
</feature>
<dbReference type="SUPFAM" id="SSF103473">
    <property type="entry name" value="MFS general substrate transporter"/>
    <property type="match status" value="1"/>
</dbReference>
<protein>
    <submittedName>
        <fullName evidence="3">Polyamine aminopropyltransferase</fullName>
        <ecNumber evidence="3">2.5.1.16</ecNumber>
    </submittedName>
</protein>
<keyword evidence="2" id="KW-0472">Membrane</keyword>
<dbReference type="EMBL" id="CP053069">
    <property type="protein sequence ID" value="QJR10406.1"/>
    <property type="molecule type" value="Genomic_DNA"/>
</dbReference>
<dbReference type="Pfam" id="PF01564">
    <property type="entry name" value="Spermine_synth"/>
    <property type="match status" value="1"/>
</dbReference>
<dbReference type="SUPFAM" id="SSF53335">
    <property type="entry name" value="S-adenosyl-L-methionine-dependent methyltransferases"/>
    <property type="match status" value="1"/>
</dbReference>
<name>A0A6M4GTH4_9PROT</name>
<feature type="transmembrane region" description="Helical" evidence="2">
    <location>
        <begin position="411"/>
        <end position="432"/>
    </location>
</feature>
<keyword evidence="1" id="KW-0620">Polyamine biosynthesis</keyword>
<dbReference type="RefSeq" id="WP_171090888.1">
    <property type="nucleotide sequence ID" value="NZ_CP053069.1"/>
</dbReference>
<dbReference type="GO" id="GO:0004766">
    <property type="term" value="F:spermidine synthase activity"/>
    <property type="evidence" value="ECO:0007669"/>
    <property type="project" value="UniProtKB-EC"/>
</dbReference>
<feature type="transmembrane region" description="Helical" evidence="2">
    <location>
        <begin position="234"/>
        <end position="254"/>
    </location>
</feature>
<keyword evidence="2" id="KW-1133">Transmembrane helix</keyword>
<feature type="transmembrane region" description="Helical" evidence="2">
    <location>
        <begin position="439"/>
        <end position="459"/>
    </location>
</feature>
<feature type="transmembrane region" description="Helical" evidence="2">
    <location>
        <begin position="121"/>
        <end position="145"/>
    </location>
</feature>
<gene>
    <name evidence="3" type="primary">speE_2</name>
    <name evidence="3" type="ORF">DSM104443_01464</name>
</gene>
<feature type="transmembrane region" description="Helical" evidence="2">
    <location>
        <begin position="40"/>
        <end position="62"/>
    </location>
</feature>
<dbReference type="Gene3D" id="3.40.50.150">
    <property type="entry name" value="Vaccinia Virus protein VP39"/>
    <property type="match status" value="1"/>
</dbReference>
<dbReference type="Proteomes" id="UP000501534">
    <property type="component" value="Chromosome"/>
</dbReference>
<keyword evidence="4" id="KW-1185">Reference proteome</keyword>
<feature type="transmembrane region" description="Helical" evidence="2">
    <location>
        <begin position="185"/>
        <end position="206"/>
    </location>
</feature>
<proteinExistence type="predicted"/>
<evidence type="ECO:0000313" key="4">
    <source>
        <dbReference type="Proteomes" id="UP000501534"/>
    </source>
</evidence>
<accession>A0A6M4GTH4</accession>
<dbReference type="AlphaFoldDB" id="A0A6M4GTH4"/>
<feature type="transmembrane region" description="Helical" evidence="2">
    <location>
        <begin position="298"/>
        <end position="319"/>
    </location>
</feature>
<dbReference type="EC" id="2.5.1.16" evidence="3"/>
<evidence type="ECO:0000256" key="1">
    <source>
        <dbReference type="ARBA" id="ARBA00023115"/>
    </source>
</evidence>
<sequence length="1001" mass="106658">MTTRVPVGIFFALFTVSGFAGLIYESIWSHYLKLFLGHAAYAQTLVLAIFMGGMALGSWLVSRYTGRLHNLLRGYAIAELAIGLLAIVFDGFFRTITAWAFDSVLPALGGGGAVDPFKWALATSLILPASVLLGTTFPLMSGALMRLYPESGGRALSMLYFTNSLGAAVGVLASGFFLIDFVGLPGTILTAGLLNVALATVVWGLAKKMVPVGEPMAAPVPVSGGTGGSGLYRAVLGVAMITGAASFVYEISWIRMLTLGLGASSHSFEVMLAAFIFGMSLGAFALRNRMPGPGSDMAWLAVLLAAKAAFAVYAIGVYSDVLGVVEFAMGATSRTAGGYVIMTVMGFVASALLMLPTAFCAGMTLPLATHALTARGFGEASIGKVYAFNTAGCIVGAVLATHVGMEAFGVQGLTAAGALLDFGLAVFVAAFVAAPRHRAAWIAGLALLFAAGAAAVVAVKPDQLRMSSGVFRYGKFLDPRAANVEYYRDGKTATVSMVRQGTGLSIRTNGKPDASVEMKPNAQPSPDESTMLLIGALPLAIKPDAQTAAVIGFGAGLTTNALLGSPVIQSVDTIEIEPAMVEAAKLFRPHNERSYSDPRSHVTIEDAKTFFAARAARYDLILSEPSNPWVSGVATLFSQEFYAQVGRYLKPKGLFVQWLQEYELNIDLASTVFQALGSQFADYRVFRTNANDLIIVAVKEGKVPDIDPKVLEFPGLRGDLERLGFAGVDDIRATLIGSRATLEPLFFGRVANSDYFPVLEQRAPLARFMNEDIAEITWLPMQYVPAVPLRESDLRVTRAALRDRLGSRHPLRPYAEIAAEALGLFLEGSAARTPDVTADSRASFRLAHEGLRDCTIDREEWFRAADEVLRLTISRLAREEGELALAAIERSPCASKLTAAQRLQLDLHRAVNARDGRRMAELATQALALPGLRPEVAPLIVLNAMVGTLASNPGPAALEIWRIHAHRIPLRQSKQILTRLVVAQALQQANAPPAGSPASPR</sequence>
<reference evidence="3 4" key="1">
    <citation type="submission" date="2020-04" db="EMBL/GenBank/DDBJ databases">
        <title>Usitatibacter rugosus gen. nov., sp. nov. and Usitatibacter palustris sp. nov., novel members of Usitatibacteraceae fam. nov. within the order Nitrosomonadales isolated from soil.</title>
        <authorList>
            <person name="Huber K.J."/>
            <person name="Neumann-Schaal M."/>
            <person name="Geppert A."/>
            <person name="Luckner M."/>
            <person name="Wanner G."/>
            <person name="Overmann J."/>
        </authorList>
    </citation>
    <scope>NUCLEOTIDE SEQUENCE [LARGE SCALE GENOMIC DNA]</scope>
    <source>
        <strain evidence="3 4">0125_3</strain>
    </source>
</reference>
<dbReference type="InterPro" id="IPR036259">
    <property type="entry name" value="MFS_trans_sf"/>
</dbReference>
<dbReference type="InterPro" id="IPR029063">
    <property type="entry name" value="SAM-dependent_MTases_sf"/>
</dbReference>
<feature type="transmembrane region" description="Helical" evidence="2">
    <location>
        <begin position="74"/>
        <end position="101"/>
    </location>
</feature>
<feature type="transmembrane region" description="Helical" evidence="2">
    <location>
        <begin position="339"/>
        <end position="365"/>
    </location>
</feature>
<evidence type="ECO:0000256" key="2">
    <source>
        <dbReference type="SAM" id="Phobius"/>
    </source>
</evidence>